<proteinExistence type="predicted"/>
<feature type="transmembrane region" description="Helical" evidence="1">
    <location>
        <begin position="30"/>
        <end position="47"/>
    </location>
</feature>
<accession>A0A059B000</accession>
<dbReference type="AlphaFoldDB" id="A0A059B000"/>
<feature type="transmembrane region" description="Helical" evidence="1">
    <location>
        <begin position="53"/>
        <end position="70"/>
    </location>
</feature>
<name>A0A059B000_EUCGR</name>
<evidence type="ECO:0000256" key="1">
    <source>
        <dbReference type="SAM" id="Phobius"/>
    </source>
</evidence>
<keyword evidence="1" id="KW-0472">Membrane</keyword>
<dbReference type="EMBL" id="KK198760">
    <property type="protein sequence ID" value="KCW59231.1"/>
    <property type="molecule type" value="Genomic_DNA"/>
</dbReference>
<sequence>MENRISHLIKKGRLLHWLLNEMHRCGYGRWHLHPMGFCLAFLFYIFAYDKYQVIVYYKDMSCFTLFLFFFS</sequence>
<protein>
    <submittedName>
        <fullName evidence="2">Uncharacterized protein</fullName>
    </submittedName>
</protein>
<dbReference type="InParanoid" id="A0A059B000"/>
<organism evidence="2">
    <name type="scientific">Eucalyptus grandis</name>
    <name type="common">Flooded gum</name>
    <dbReference type="NCBI Taxonomy" id="71139"/>
    <lineage>
        <taxon>Eukaryota</taxon>
        <taxon>Viridiplantae</taxon>
        <taxon>Streptophyta</taxon>
        <taxon>Embryophyta</taxon>
        <taxon>Tracheophyta</taxon>
        <taxon>Spermatophyta</taxon>
        <taxon>Magnoliopsida</taxon>
        <taxon>eudicotyledons</taxon>
        <taxon>Gunneridae</taxon>
        <taxon>Pentapetalae</taxon>
        <taxon>rosids</taxon>
        <taxon>malvids</taxon>
        <taxon>Myrtales</taxon>
        <taxon>Myrtaceae</taxon>
        <taxon>Myrtoideae</taxon>
        <taxon>Eucalypteae</taxon>
        <taxon>Eucalyptus</taxon>
    </lineage>
</organism>
<gene>
    <name evidence="2" type="ORF">EUGRSUZ_H01898</name>
</gene>
<keyword evidence="1" id="KW-1133">Transmembrane helix</keyword>
<keyword evidence="1" id="KW-0812">Transmembrane</keyword>
<evidence type="ECO:0000313" key="2">
    <source>
        <dbReference type="EMBL" id="KCW59231.1"/>
    </source>
</evidence>
<reference evidence="2" key="1">
    <citation type="submission" date="2013-07" db="EMBL/GenBank/DDBJ databases">
        <title>The genome of Eucalyptus grandis.</title>
        <authorList>
            <person name="Schmutz J."/>
            <person name="Hayes R."/>
            <person name="Myburg A."/>
            <person name="Tuskan G."/>
            <person name="Grattapaglia D."/>
            <person name="Rokhsar D.S."/>
        </authorList>
    </citation>
    <scope>NUCLEOTIDE SEQUENCE</scope>
    <source>
        <tissue evidence="2">Leaf extractions</tissue>
    </source>
</reference>
<dbReference type="Gramene" id="KCW59231">
    <property type="protein sequence ID" value="KCW59231"/>
    <property type="gene ID" value="EUGRSUZ_H01898"/>
</dbReference>